<feature type="region of interest" description="Disordered" evidence="1">
    <location>
        <begin position="116"/>
        <end position="138"/>
    </location>
</feature>
<name>A0A512IWA2_9HYPH</name>
<evidence type="ECO:0000313" key="2">
    <source>
        <dbReference type="EMBL" id="GEP01953.1"/>
    </source>
</evidence>
<dbReference type="InterPro" id="IPR009061">
    <property type="entry name" value="DNA-bd_dom_put_sf"/>
</dbReference>
<dbReference type="Proteomes" id="UP000321258">
    <property type="component" value="Unassembled WGS sequence"/>
</dbReference>
<comment type="caution">
    <text evidence="2">The sequence shown here is derived from an EMBL/GenBank/DDBJ whole genome shotgun (WGS) entry which is preliminary data.</text>
</comment>
<sequence length="138" mass="15489">MLAIHPQARTTPAVRAEIARSPESSGVLAKRYGVSTETIRKWRKRGPDACQDRSARPHKLPWRASDEERAIVCALRRSTGFPLDALTFVVSHFLPHLNRDAVYRILRRRVSIACRPPNRSASRTAPSRTTRSASSMST</sequence>
<dbReference type="SUPFAM" id="SSF46955">
    <property type="entry name" value="Putative DNA-binding domain"/>
    <property type="match status" value="1"/>
</dbReference>
<dbReference type="AlphaFoldDB" id="A0A512IWA2"/>
<organism evidence="2 3">
    <name type="scientific">Methylobacterium haplocladii</name>
    <dbReference type="NCBI Taxonomy" id="1176176"/>
    <lineage>
        <taxon>Bacteria</taxon>
        <taxon>Pseudomonadati</taxon>
        <taxon>Pseudomonadota</taxon>
        <taxon>Alphaproteobacteria</taxon>
        <taxon>Hyphomicrobiales</taxon>
        <taxon>Methylobacteriaceae</taxon>
        <taxon>Methylobacterium</taxon>
    </lineage>
</organism>
<gene>
    <name evidence="2" type="ORF">MHA02_43400</name>
</gene>
<reference evidence="2 3" key="1">
    <citation type="submission" date="2019-07" db="EMBL/GenBank/DDBJ databases">
        <title>Whole genome shotgun sequence of Methylobacterium haplocladii NBRC 107714.</title>
        <authorList>
            <person name="Hosoyama A."/>
            <person name="Uohara A."/>
            <person name="Ohji S."/>
            <person name="Ichikawa N."/>
        </authorList>
    </citation>
    <scope>NUCLEOTIDE SEQUENCE [LARGE SCALE GENOMIC DNA]</scope>
    <source>
        <strain evidence="2 3">NBRC 107714</strain>
    </source>
</reference>
<dbReference type="EMBL" id="BJZT01000085">
    <property type="protein sequence ID" value="GEP01953.1"/>
    <property type="molecule type" value="Genomic_DNA"/>
</dbReference>
<accession>A0A512IWA2</accession>
<evidence type="ECO:0000256" key="1">
    <source>
        <dbReference type="SAM" id="MobiDB-lite"/>
    </source>
</evidence>
<protein>
    <recommendedName>
        <fullName evidence="4">DNA-binding domain-containing protein</fullName>
    </recommendedName>
</protein>
<evidence type="ECO:0008006" key="4">
    <source>
        <dbReference type="Google" id="ProtNLM"/>
    </source>
</evidence>
<keyword evidence="3" id="KW-1185">Reference proteome</keyword>
<proteinExistence type="predicted"/>
<evidence type="ECO:0000313" key="3">
    <source>
        <dbReference type="Proteomes" id="UP000321258"/>
    </source>
</evidence>